<protein>
    <submittedName>
        <fullName evidence="1">Uncharacterized protein</fullName>
    </submittedName>
</protein>
<sequence length="170" mass="18743">MPIDPRANAPERIAAPAPLPHVSRRALKRVKNPLPAPCECRYCGDQVELVCNSEIYNGRSYGDWPYAYLCSGCDAYVGLHPDTDIPLGTLADSALRAVRNRCKAVFHKHITDTGMGRTQAYRWLAEQMKIDVGLCHFGWFEKADCERAEAIVKSSAPQTAMAMAFAKAAS</sequence>
<evidence type="ECO:0000313" key="2">
    <source>
        <dbReference type="Proteomes" id="UP000076857"/>
    </source>
</evidence>
<dbReference type="EMBL" id="CP050951">
    <property type="protein sequence ID" value="QJQ11350.1"/>
    <property type="molecule type" value="Genomic_DNA"/>
</dbReference>
<dbReference type="AlphaFoldDB" id="A0AAP9SQW1"/>
<dbReference type="Pfam" id="PF11672">
    <property type="entry name" value="DUF3268"/>
    <property type="match status" value="1"/>
</dbReference>
<gene>
    <name evidence="1" type="ORF">A3L25_018635</name>
</gene>
<proteinExistence type="predicted"/>
<reference evidence="1 2" key="1">
    <citation type="submission" date="2016-04" db="EMBL/GenBank/DDBJ databases">
        <authorList>
            <person name="Qiu J."/>
        </authorList>
    </citation>
    <scope>NUCLEOTIDE SEQUENCE [LARGE SCALE GENOMIC DNA]</scope>
    <source>
        <strain evidence="1 2">JQ581</strain>
    </source>
</reference>
<accession>A0AAP9SQW1</accession>
<dbReference type="Proteomes" id="UP000076857">
    <property type="component" value="Chromosome"/>
</dbReference>
<name>A0AAP9SQW1_PSEPU</name>
<organism evidence="1 2">
    <name type="scientific">Pseudomonas putida</name>
    <name type="common">Arthrobacter siderocapsulatus</name>
    <dbReference type="NCBI Taxonomy" id="303"/>
    <lineage>
        <taxon>Bacteria</taxon>
        <taxon>Pseudomonadati</taxon>
        <taxon>Pseudomonadota</taxon>
        <taxon>Gammaproteobacteria</taxon>
        <taxon>Pseudomonadales</taxon>
        <taxon>Pseudomonadaceae</taxon>
        <taxon>Pseudomonas</taxon>
    </lineage>
</organism>
<reference evidence="1 2" key="2">
    <citation type="submission" date="2020-04" db="EMBL/GenBank/DDBJ databases">
        <title>Complete genome sequence of Pseudomonas putida strain JQ581.</title>
        <authorList>
            <person name="Mu Y."/>
        </authorList>
    </citation>
    <scope>NUCLEOTIDE SEQUENCE [LARGE SCALE GENOMIC DNA]</scope>
    <source>
        <strain evidence="1 2">JQ581</strain>
    </source>
</reference>
<dbReference type="InterPro" id="IPR021686">
    <property type="entry name" value="DUF3268"/>
</dbReference>
<evidence type="ECO:0000313" key="1">
    <source>
        <dbReference type="EMBL" id="QJQ11350.1"/>
    </source>
</evidence>
<dbReference type="RefSeq" id="WP_063426777.1">
    <property type="nucleotide sequence ID" value="NZ_CP050951.1"/>
</dbReference>